<comment type="similarity">
    <text evidence="1">Belongs to the short-chain dehydrogenases/reductases (SDR) family.</text>
</comment>
<dbReference type="EMBL" id="MFJJ01000010">
    <property type="protein sequence ID" value="OGG14900.1"/>
    <property type="molecule type" value="Genomic_DNA"/>
</dbReference>
<dbReference type="InterPro" id="IPR036291">
    <property type="entry name" value="NAD(P)-bd_dom_sf"/>
</dbReference>
<dbReference type="Pfam" id="PF13561">
    <property type="entry name" value="adh_short_C2"/>
    <property type="match status" value="1"/>
</dbReference>
<dbReference type="AlphaFoldDB" id="A0A1F5ZQX3"/>
<dbReference type="FunFam" id="3.40.50.720:FF:000084">
    <property type="entry name" value="Short-chain dehydrogenase reductase"/>
    <property type="match status" value="1"/>
</dbReference>
<gene>
    <name evidence="3" type="ORF">A2875_02985</name>
</gene>
<name>A0A1F5ZQX3_9BACT</name>
<sequence length="246" mass="26839">MELKDKVVLITGSSSGIGKAAALKFAQEKAKVVVHYKTNKTGAQLTVDEMKNWGAEVIAVQADVVKPHEVKRLFSEVLKAFGTLDVLINNAGLAKPKPFLEITRDDLAEEFDKNFFSMVYSCQEAARIMQKKDSGKIINVSSICGLTGCTSILTFTSARSAVTGFTKALAKILAPNIMVNAVAPGFTLTRFWDKMTDKEVKELLDSTLSKKWVTAEEIADTFIYLTKNDSVTGQVIVVDGGYTTNI</sequence>
<dbReference type="CDD" id="cd05233">
    <property type="entry name" value="SDR_c"/>
    <property type="match status" value="1"/>
</dbReference>
<dbReference type="PRINTS" id="PR00080">
    <property type="entry name" value="SDRFAMILY"/>
</dbReference>
<keyword evidence="2" id="KW-0560">Oxidoreductase</keyword>
<dbReference type="PRINTS" id="PR00081">
    <property type="entry name" value="GDHRDH"/>
</dbReference>
<dbReference type="GO" id="GO:0016491">
    <property type="term" value="F:oxidoreductase activity"/>
    <property type="evidence" value="ECO:0007669"/>
    <property type="project" value="UniProtKB-KW"/>
</dbReference>
<dbReference type="InterPro" id="IPR002347">
    <property type="entry name" value="SDR_fam"/>
</dbReference>
<evidence type="ECO:0000313" key="4">
    <source>
        <dbReference type="Proteomes" id="UP000177416"/>
    </source>
</evidence>
<accession>A0A1F5ZQX3</accession>
<evidence type="ECO:0008006" key="5">
    <source>
        <dbReference type="Google" id="ProtNLM"/>
    </source>
</evidence>
<protein>
    <recommendedName>
        <fullName evidence="5">3-ketoacyl-ACP reductase</fullName>
    </recommendedName>
</protein>
<evidence type="ECO:0000256" key="1">
    <source>
        <dbReference type="ARBA" id="ARBA00006484"/>
    </source>
</evidence>
<dbReference type="SUPFAM" id="SSF51735">
    <property type="entry name" value="NAD(P)-binding Rossmann-fold domains"/>
    <property type="match status" value="1"/>
</dbReference>
<dbReference type="PANTHER" id="PTHR43639">
    <property type="entry name" value="OXIDOREDUCTASE, SHORT-CHAIN DEHYDROGENASE/REDUCTASE FAMILY (AFU_ORTHOLOGUE AFUA_5G02870)"/>
    <property type="match status" value="1"/>
</dbReference>
<organism evidence="3 4">
    <name type="scientific">Candidatus Gottesmanbacteria bacterium RIFCSPHIGHO2_01_FULL_46_14</name>
    <dbReference type="NCBI Taxonomy" id="1798380"/>
    <lineage>
        <taxon>Bacteria</taxon>
        <taxon>Candidatus Gottesmaniibacteriota</taxon>
    </lineage>
</organism>
<dbReference type="PANTHER" id="PTHR43639:SF1">
    <property type="entry name" value="SHORT-CHAIN DEHYDROGENASE_REDUCTASE FAMILY PROTEIN"/>
    <property type="match status" value="1"/>
</dbReference>
<comment type="caution">
    <text evidence="3">The sequence shown here is derived from an EMBL/GenBank/DDBJ whole genome shotgun (WGS) entry which is preliminary data.</text>
</comment>
<dbReference type="Proteomes" id="UP000177416">
    <property type="component" value="Unassembled WGS sequence"/>
</dbReference>
<evidence type="ECO:0000256" key="2">
    <source>
        <dbReference type="ARBA" id="ARBA00023002"/>
    </source>
</evidence>
<reference evidence="3 4" key="1">
    <citation type="journal article" date="2016" name="Nat. Commun.">
        <title>Thousands of microbial genomes shed light on interconnected biogeochemical processes in an aquifer system.</title>
        <authorList>
            <person name="Anantharaman K."/>
            <person name="Brown C.T."/>
            <person name="Hug L.A."/>
            <person name="Sharon I."/>
            <person name="Castelle C.J."/>
            <person name="Probst A.J."/>
            <person name="Thomas B.C."/>
            <person name="Singh A."/>
            <person name="Wilkins M.J."/>
            <person name="Karaoz U."/>
            <person name="Brodie E.L."/>
            <person name="Williams K.H."/>
            <person name="Hubbard S.S."/>
            <person name="Banfield J.F."/>
        </authorList>
    </citation>
    <scope>NUCLEOTIDE SEQUENCE [LARGE SCALE GENOMIC DNA]</scope>
</reference>
<evidence type="ECO:0000313" key="3">
    <source>
        <dbReference type="EMBL" id="OGG14900.1"/>
    </source>
</evidence>
<dbReference type="Gene3D" id="3.40.50.720">
    <property type="entry name" value="NAD(P)-binding Rossmann-like Domain"/>
    <property type="match status" value="1"/>
</dbReference>
<proteinExistence type="inferred from homology"/>